<dbReference type="NCBIfam" id="TIGR01237">
    <property type="entry name" value="D1pyr5carbox2"/>
    <property type="match status" value="1"/>
</dbReference>
<dbReference type="CDD" id="cd07124">
    <property type="entry name" value="ALDH_PutA-P5CDH-RocA"/>
    <property type="match status" value="1"/>
</dbReference>
<proteinExistence type="inferred from homology"/>
<comment type="pathway">
    <text evidence="1">Amino-acid degradation; L-proline degradation into L-glutamate; L-glutamate from L-proline: step 2/2.</text>
</comment>
<dbReference type="GO" id="GO:0004657">
    <property type="term" value="F:proline dehydrogenase activity"/>
    <property type="evidence" value="ECO:0007669"/>
    <property type="project" value="UniProtKB-ARBA"/>
</dbReference>
<dbReference type="InterPro" id="IPR015590">
    <property type="entry name" value="Aldehyde_DH_dom"/>
</dbReference>
<evidence type="ECO:0000313" key="10">
    <source>
        <dbReference type="Proteomes" id="UP001139263"/>
    </source>
</evidence>
<keyword evidence="4" id="KW-0520">NAD</keyword>
<dbReference type="InterPro" id="IPR005932">
    <property type="entry name" value="RocA"/>
</dbReference>
<feature type="domain" description="Aldehyde dehydrogenase" evidence="8">
    <location>
        <begin position="51"/>
        <end position="511"/>
    </location>
</feature>
<dbReference type="Pfam" id="PF00171">
    <property type="entry name" value="Aldedh"/>
    <property type="match status" value="1"/>
</dbReference>
<comment type="caution">
    <text evidence="9">The sequence shown here is derived from an EMBL/GenBank/DDBJ whole genome shotgun (WGS) entry which is preliminary data.</text>
</comment>
<dbReference type="InterPro" id="IPR016160">
    <property type="entry name" value="Ald_DH_CS_CYS"/>
</dbReference>
<reference evidence="9" key="1">
    <citation type="submission" date="2022-03" db="EMBL/GenBank/DDBJ databases">
        <title>Draft Genome Sequence of Firmicute Strain S0AB, a Heterotrophic Iron/Sulfur-Oxidizing Extreme Acidophile.</title>
        <authorList>
            <person name="Vergara E."/>
            <person name="Pakostova E."/>
            <person name="Johnson D.B."/>
            <person name="Holmes D.S."/>
        </authorList>
    </citation>
    <scope>NUCLEOTIDE SEQUENCE</scope>
    <source>
        <strain evidence="9">S0AB</strain>
    </source>
</reference>
<dbReference type="InterPro" id="IPR050485">
    <property type="entry name" value="Proline_metab_enzyme"/>
</dbReference>
<dbReference type="InterPro" id="IPR016161">
    <property type="entry name" value="Ald_DH/histidinol_DH"/>
</dbReference>
<dbReference type="FunFam" id="3.40.309.10:FF:000005">
    <property type="entry name" value="1-pyrroline-5-carboxylate dehydrogenase 1"/>
    <property type="match status" value="1"/>
</dbReference>
<dbReference type="InterPro" id="IPR016163">
    <property type="entry name" value="Ald_DH_C"/>
</dbReference>
<evidence type="ECO:0000256" key="5">
    <source>
        <dbReference type="ARBA" id="ARBA00048142"/>
    </source>
</evidence>
<dbReference type="SUPFAM" id="SSF53720">
    <property type="entry name" value="ALDH-like"/>
    <property type="match status" value="1"/>
</dbReference>
<gene>
    <name evidence="9" type="primary">rocA1</name>
    <name evidence="9" type="ORF">MM817_01287</name>
</gene>
<dbReference type="Gene3D" id="3.40.605.10">
    <property type="entry name" value="Aldehyde Dehydrogenase, Chain A, domain 1"/>
    <property type="match status" value="1"/>
</dbReference>
<keyword evidence="10" id="KW-1185">Reference proteome</keyword>
<evidence type="ECO:0000256" key="2">
    <source>
        <dbReference type="ARBA" id="ARBA00012884"/>
    </source>
</evidence>
<sequence length="515" mass="56646">MTTTPFKNEPFVDFSLPQNDKAMRDALAKVKNELGKSYPLIINGEAVFTNETEPSYNPANKEQIIGTVSQADQKLVDQAMEAATQAFKTWRYTSAEVRSSYLLKASAAVRRRKFEFSAWMVYETGKSFAEADADVAEAIDFMEYYAREMLRIDIPVPLVPYEGELNRQIYIPLGVGIVIPPWNFPLAIMAGMATSAIVAGNTILLKPSPNAPIIAAKFVELMQELGLPKGVLNYVPGRPETIGDYMTGHVDTRFISFTGSRDVGLHIVEHANKRIPGQKWIKRVIAEMGGKDGIVVDSDADLDAAATAIVQSSFGFQGQKCSAASRAIIHKDVYDTVVEKVVQLTKALKMGNPEDNAYVGPVIDDKSFAKVQRYIEIGKTEAKLATGGELGPDYGYFIQPTIFIDAKADSRLMQEEIFGPVLGMMKADSFEEAIDIFNSTDYGLTGSVFSQNEEHLAYASERMFCGNLYFNRKCTGALVGVHPFGGFSMSGTDSKTGGPDYLQLFMQAKLVSEKF</sequence>
<dbReference type="GO" id="GO:0010133">
    <property type="term" value="P:L-proline catabolic process to L-glutamate"/>
    <property type="evidence" value="ECO:0007669"/>
    <property type="project" value="TreeGrafter"/>
</dbReference>
<dbReference type="GO" id="GO:0009898">
    <property type="term" value="C:cytoplasmic side of plasma membrane"/>
    <property type="evidence" value="ECO:0007669"/>
    <property type="project" value="TreeGrafter"/>
</dbReference>
<dbReference type="EMBL" id="JALBUF010000003">
    <property type="protein sequence ID" value="MCI0183017.1"/>
    <property type="molecule type" value="Genomic_DNA"/>
</dbReference>
<protein>
    <recommendedName>
        <fullName evidence="2 7">L-glutamate gamma-semialdehyde dehydrogenase</fullName>
        <ecNumber evidence="2 7">1.2.1.88</ecNumber>
    </recommendedName>
</protein>
<evidence type="ECO:0000256" key="1">
    <source>
        <dbReference type="ARBA" id="ARBA00004786"/>
    </source>
</evidence>
<evidence type="ECO:0000256" key="4">
    <source>
        <dbReference type="ARBA" id="ARBA00023027"/>
    </source>
</evidence>
<evidence type="ECO:0000259" key="8">
    <source>
        <dbReference type="Pfam" id="PF00171"/>
    </source>
</evidence>
<dbReference type="PANTHER" id="PTHR42862">
    <property type="entry name" value="DELTA-1-PYRROLINE-5-CARBOXYLATE DEHYDROGENASE 1, ISOFORM A-RELATED"/>
    <property type="match status" value="1"/>
</dbReference>
<organism evidence="9 10">
    <name type="scientific">Sulfoacidibacillus ferrooxidans</name>
    <dbReference type="NCBI Taxonomy" id="2005001"/>
    <lineage>
        <taxon>Bacteria</taxon>
        <taxon>Bacillati</taxon>
        <taxon>Bacillota</taxon>
        <taxon>Bacilli</taxon>
        <taxon>Bacillales</taxon>
        <taxon>Alicyclobacillaceae</taxon>
        <taxon>Sulfoacidibacillus</taxon>
    </lineage>
</organism>
<dbReference type="EC" id="1.2.1.88" evidence="2 7"/>
<comment type="similarity">
    <text evidence="6">Belongs to the aldehyde dehydrogenase family. RocA subfamily.</text>
</comment>
<name>A0A9X1V8E0_9BACL</name>
<dbReference type="RefSeq" id="WP_241712750.1">
    <property type="nucleotide sequence ID" value="NZ_JALBUF010000003.1"/>
</dbReference>
<dbReference type="AlphaFoldDB" id="A0A9X1V8E0"/>
<evidence type="ECO:0000256" key="6">
    <source>
        <dbReference type="ARBA" id="ARBA00061617"/>
    </source>
</evidence>
<dbReference type="GO" id="GO:0003842">
    <property type="term" value="F:L-glutamate gamma-semialdehyde dehydrogenase activity"/>
    <property type="evidence" value="ECO:0007669"/>
    <property type="project" value="UniProtKB-UniRule"/>
</dbReference>
<keyword evidence="3 9" id="KW-0560">Oxidoreductase</keyword>
<evidence type="ECO:0000256" key="7">
    <source>
        <dbReference type="NCBIfam" id="TIGR01237"/>
    </source>
</evidence>
<dbReference type="NCBIfam" id="NF002852">
    <property type="entry name" value="PRK03137.1"/>
    <property type="match status" value="1"/>
</dbReference>
<dbReference type="PANTHER" id="PTHR42862:SF1">
    <property type="entry name" value="DELTA-1-PYRROLINE-5-CARBOXYLATE DEHYDROGENASE 2, ISOFORM A-RELATED"/>
    <property type="match status" value="1"/>
</dbReference>
<dbReference type="Gene3D" id="3.40.309.10">
    <property type="entry name" value="Aldehyde Dehydrogenase, Chain A, domain 2"/>
    <property type="match status" value="1"/>
</dbReference>
<accession>A0A9X1V8E0</accession>
<dbReference type="InterPro" id="IPR016162">
    <property type="entry name" value="Ald_DH_N"/>
</dbReference>
<evidence type="ECO:0000256" key="3">
    <source>
        <dbReference type="ARBA" id="ARBA00023002"/>
    </source>
</evidence>
<comment type="catalytic activity">
    <reaction evidence="5">
        <text>L-glutamate 5-semialdehyde + NAD(+) + H2O = L-glutamate + NADH + 2 H(+)</text>
        <dbReference type="Rhea" id="RHEA:30235"/>
        <dbReference type="ChEBI" id="CHEBI:15377"/>
        <dbReference type="ChEBI" id="CHEBI:15378"/>
        <dbReference type="ChEBI" id="CHEBI:29985"/>
        <dbReference type="ChEBI" id="CHEBI:57540"/>
        <dbReference type="ChEBI" id="CHEBI:57945"/>
        <dbReference type="ChEBI" id="CHEBI:58066"/>
        <dbReference type="EC" id="1.2.1.88"/>
    </reaction>
</comment>
<dbReference type="FunFam" id="3.40.605.10:FF:000045">
    <property type="entry name" value="1-pyrroline-5-carboxylate dehydrogenase 1"/>
    <property type="match status" value="1"/>
</dbReference>
<dbReference type="PROSITE" id="PS00070">
    <property type="entry name" value="ALDEHYDE_DEHYDR_CYS"/>
    <property type="match status" value="1"/>
</dbReference>
<dbReference type="Proteomes" id="UP001139263">
    <property type="component" value="Unassembled WGS sequence"/>
</dbReference>
<evidence type="ECO:0000313" key="9">
    <source>
        <dbReference type="EMBL" id="MCI0183017.1"/>
    </source>
</evidence>